<dbReference type="EMBL" id="JABBKX010000010">
    <property type="protein sequence ID" value="NMJ43897.1"/>
    <property type="molecule type" value="Genomic_DNA"/>
</dbReference>
<accession>A0A848EKH6</accession>
<keyword evidence="1" id="KW-0812">Transmembrane</keyword>
<feature type="transmembrane region" description="Helical" evidence="1">
    <location>
        <begin position="141"/>
        <end position="159"/>
    </location>
</feature>
<dbReference type="AlphaFoldDB" id="A0A848EKH6"/>
<dbReference type="RefSeq" id="WP_170056090.1">
    <property type="nucleotide sequence ID" value="NZ_JABBKX010000010.1"/>
</dbReference>
<dbReference type="Proteomes" id="UP000548582">
    <property type="component" value="Unassembled WGS sequence"/>
</dbReference>
<protein>
    <recommendedName>
        <fullName evidence="4">Glycosyltransferase RgtA/B/C/D-like domain-containing protein</fullName>
    </recommendedName>
</protein>
<reference evidence="2 3" key="1">
    <citation type="submission" date="2020-03" db="EMBL/GenBank/DDBJ databases">
        <authorList>
            <person name="Sun Q."/>
        </authorList>
    </citation>
    <scope>NUCLEOTIDE SEQUENCE [LARGE SCALE GENOMIC DNA]</scope>
    <source>
        <strain evidence="2 3">JC162</strain>
    </source>
</reference>
<keyword evidence="3" id="KW-1185">Reference proteome</keyword>
<feature type="transmembrane region" description="Helical" evidence="1">
    <location>
        <begin position="200"/>
        <end position="233"/>
    </location>
</feature>
<feature type="transmembrane region" description="Helical" evidence="1">
    <location>
        <begin position="443"/>
        <end position="465"/>
    </location>
</feature>
<evidence type="ECO:0000256" key="1">
    <source>
        <dbReference type="SAM" id="Phobius"/>
    </source>
</evidence>
<keyword evidence="1" id="KW-1133">Transmembrane helix</keyword>
<organism evidence="2 3">
    <name type="scientific">Neoroseomonas marina</name>
    <dbReference type="NCBI Taxonomy" id="1232220"/>
    <lineage>
        <taxon>Bacteria</taxon>
        <taxon>Pseudomonadati</taxon>
        <taxon>Pseudomonadota</taxon>
        <taxon>Alphaproteobacteria</taxon>
        <taxon>Acetobacterales</taxon>
        <taxon>Acetobacteraceae</taxon>
        <taxon>Neoroseomonas</taxon>
    </lineage>
</organism>
<keyword evidence="1" id="KW-0472">Membrane</keyword>
<gene>
    <name evidence="2" type="ORF">GWK16_21800</name>
</gene>
<evidence type="ECO:0008006" key="4">
    <source>
        <dbReference type="Google" id="ProtNLM"/>
    </source>
</evidence>
<feature type="transmembrane region" description="Helical" evidence="1">
    <location>
        <begin position="414"/>
        <end position="431"/>
    </location>
</feature>
<feature type="transmembrane region" description="Helical" evidence="1">
    <location>
        <begin position="171"/>
        <end position="188"/>
    </location>
</feature>
<feature type="transmembrane region" description="Helical" evidence="1">
    <location>
        <begin position="254"/>
        <end position="276"/>
    </location>
</feature>
<comment type="caution">
    <text evidence="2">The sequence shown here is derived from an EMBL/GenBank/DDBJ whole genome shotgun (WGS) entry which is preliminary data.</text>
</comment>
<feature type="transmembrane region" description="Helical" evidence="1">
    <location>
        <begin position="386"/>
        <end position="408"/>
    </location>
</feature>
<proteinExistence type="predicted"/>
<feature type="transmembrane region" description="Helical" evidence="1">
    <location>
        <begin position="354"/>
        <end position="374"/>
    </location>
</feature>
<evidence type="ECO:0000313" key="2">
    <source>
        <dbReference type="EMBL" id="NMJ43897.1"/>
    </source>
</evidence>
<sequence length="493" mass="54985">MKLNHHPRPIRRRVIRPELILLSAFHFALLIMIARREISIMSTSNLGLALNSMAINILQGRFDVDPNSILYEGFDRDGRTYAYFGILPALLRLPLLPFIDLSTVQVEGPMRYAAMVIAAIGTLKIVEQLAEMFPESHAHDFLVGILVRAAIFSGPPILLSLRWDIYNEVTLWAWAFASWFVAAAWPLLRAGSNATTGRLIWLVALSGLCLLTRPTTGIGLLLATGLLTIVLMLEPRGGQQAGAFTRFLLAIREVRFLLPAALALLFILAAGGVNYARWDNPFTFADMRAQTEQIRLFPDRLDRLDRYGLFNLDRLWLGLSYYFLPLWAISWNGRLLFQEDASRLVDALELPPSSFFLTDPMTVVLAAIGGVALLRQSLPQVAPGRAIAILAGLTFAPTLMLVAWFMSFRYRVEFMPLFFVLAGLGALRVANWFPSASERRRRVVLATLVFLLVVQIISAHLYAILYGASPYGPSDPYADNGFAAFYAGILGRR</sequence>
<name>A0A848EKH6_9PROT</name>
<evidence type="ECO:0000313" key="3">
    <source>
        <dbReference type="Proteomes" id="UP000548582"/>
    </source>
</evidence>